<protein>
    <submittedName>
        <fullName evidence="2">Outer membrane lipoprotein-sorting protein LolA</fullName>
    </submittedName>
</protein>
<gene>
    <name evidence="2" type="primary">lolA</name>
    <name evidence="2" type="ordered locus">RMA_1371</name>
</gene>
<dbReference type="Gene3D" id="2.50.20.10">
    <property type="entry name" value="Lipoprotein localisation LolA/LolB/LppX"/>
    <property type="match status" value="1"/>
</dbReference>
<keyword evidence="3" id="KW-1185">Reference proteome</keyword>
<accession>A8F315</accession>
<evidence type="ECO:0000313" key="2">
    <source>
        <dbReference type="EMBL" id="ABV85301.1"/>
    </source>
</evidence>
<organism evidence="2 3">
    <name type="scientific">Rickettsia massiliae (strain Mtu5)</name>
    <dbReference type="NCBI Taxonomy" id="416276"/>
    <lineage>
        <taxon>Bacteria</taxon>
        <taxon>Pseudomonadati</taxon>
        <taxon>Pseudomonadota</taxon>
        <taxon>Alphaproteobacteria</taxon>
        <taxon>Rickettsiales</taxon>
        <taxon>Rickettsiaceae</taxon>
        <taxon>Rickettsieae</taxon>
        <taxon>Rickettsia</taxon>
        <taxon>spotted fever group</taxon>
    </lineage>
</organism>
<dbReference type="KEGG" id="rms:RMA_1371"/>
<dbReference type="PANTHER" id="PTHR35869:SF1">
    <property type="entry name" value="OUTER-MEMBRANE LIPOPROTEIN CARRIER PROTEIN"/>
    <property type="match status" value="1"/>
</dbReference>
<dbReference type="Proteomes" id="UP000001311">
    <property type="component" value="Chromosome"/>
</dbReference>
<dbReference type="InterPro" id="IPR029046">
    <property type="entry name" value="LolA/LolB/LppX"/>
</dbReference>
<dbReference type="EMBL" id="CP000683">
    <property type="protein sequence ID" value="ABV85301.1"/>
    <property type="molecule type" value="Genomic_DNA"/>
</dbReference>
<dbReference type="InterPro" id="IPR004564">
    <property type="entry name" value="OM_lipoprot_carrier_LolA-like"/>
</dbReference>
<name>A8F315_RICM5</name>
<dbReference type="PANTHER" id="PTHR35869">
    <property type="entry name" value="OUTER-MEMBRANE LIPOPROTEIN CARRIER PROTEIN"/>
    <property type="match status" value="1"/>
</dbReference>
<dbReference type="Pfam" id="PF03548">
    <property type="entry name" value="LolA"/>
    <property type="match status" value="1"/>
</dbReference>
<evidence type="ECO:0000256" key="1">
    <source>
        <dbReference type="ARBA" id="ARBA00022729"/>
    </source>
</evidence>
<keyword evidence="2" id="KW-0449">Lipoprotein</keyword>
<evidence type="ECO:0000313" key="3">
    <source>
        <dbReference type="Proteomes" id="UP000001311"/>
    </source>
</evidence>
<dbReference type="CDD" id="cd16325">
    <property type="entry name" value="LolA"/>
    <property type="match status" value="1"/>
</dbReference>
<proteinExistence type="predicted"/>
<keyword evidence="1" id="KW-0732">Signal</keyword>
<dbReference type="HOGENOM" id="CLU_1223970_0_0_5"/>
<sequence length="226" mass="26882">MRYFKHNLKYKTTKMKKIFFLIIIYLFVNSSLAFGVDDKTAISELKTYLRTIKSVAIDFTQEDSYSKIVKGKLLIHKPYNFRYNYYPPFPLVIIGTKNFVSMYDYDMEQVSRINRSENTFNFLLEDNEHFDKDFIFESVINERNISKITIYHTLTEKRSEITFNKATQQIEALKIFEDNNIVTITFDKIAKVQKFSDDLFKLKNPEIFGPPERLTKSEIEKKYIVS</sequence>
<dbReference type="SUPFAM" id="SSF89392">
    <property type="entry name" value="Prokaryotic lipoproteins and lipoprotein localization factors"/>
    <property type="match status" value="1"/>
</dbReference>
<dbReference type="AlphaFoldDB" id="A8F315"/>
<reference evidence="2 3" key="1">
    <citation type="journal article" date="2007" name="Genome Res.">
        <title>Lateral gene transfer between obligate intracellular bacteria: evidence from the Rickettsia massiliae genome.</title>
        <authorList>
            <person name="Blanc G."/>
            <person name="Ogata H."/>
            <person name="Robert C."/>
            <person name="Audic S."/>
            <person name="Claverie J.-M."/>
            <person name="Raoult D."/>
        </authorList>
    </citation>
    <scope>NUCLEOTIDE SEQUENCE [LARGE SCALE GENOMIC DNA]</scope>
    <source>
        <strain evidence="3">Mtu5</strain>
    </source>
</reference>